<dbReference type="InterPro" id="IPR011009">
    <property type="entry name" value="Kinase-like_dom_sf"/>
</dbReference>
<comment type="catalytic activity">
    <reaction evidence="12 13">
        <text>L-seryl-[protein] + ATP = O-phospho-L-seryl-[protein] + ADP + H(+)</text>
        <dbReference type="Rhea" id="RHEA:17989"/>
        <dbReference type="Rhea" id="RHEA-COMP:9863"/>
        <dbReference type="Rhea" id="RHEA-COMP:11604"/>
        <dbReference type="ChEBI" id="CHEBI:15378"/>
        <dbReference type="ChEBI" id="CHEBI:29999"/>
        <dbReference type="ChEBI" id="CHEBI:30616"/>
        <dbReference type="ChEBI" id="CHEBI:83421"/>
        <dbReference type="ChEBI" id="CHEBI:456216"/>
        <dbReference type="EC" id="2.7.11.1"/>
    </reaction>
</comment>
<dbReference type="CDD" id="cd14066">
    <property type="entry name" value="STKc_IRAK"/>
    <property type="match status" value="1"/>
</dbReference>
<dbReference type="Pfam" id="PF01453">
    <property type="entry name" value="B_lectin"/>
    <property type="match status" value="1"/>
</dbReference>
<dbReference type="FunFam" id="1.10.510.10:FF:000060">
    <property type="entry name" value="G-type lectin S-receptor-like serine/threonine-protein kinase"/>
    <property type="match status" value="1"/>
</dbReference>
<dbReference type="Proteomes" id="UP000265566">
    <property type="component" value="Chromosome 8"/>
</dbReference>
<dbReference type="Gene3D" id="2.90.10.10">
    <property type="entry name" value="Bulb-type lectin domain"/>
    <property type="match status" value="1"/>
</dbReference>
<evidence type="ECO:0000256" key="8">
    <source>
        <dbReference type="ARBA" id="ARBA00022840"/>
    </source>
</evidence>
<dbReference type="AlphaFoldDB" id="A0A396GMB1"/>
<dbReference type="InterPro" id="IPR003609">
    <property type="entry name" value="Pan_app"/>
</dbReference>
<dbReference type="PANTHER" id="PTHR27002:SF634">
    <property type="entry name" value="SERINE_THREONINE KINASE FAMILY PROTEIN"/>
    <property type="match status" value="1"/>
</dbReference>
<dbReference type="InterPro" id="IPR001480">
    <property type="entry name" value="Bulb-type_lectin_dom"/>
</dbReference>
<dbReference type="PROSITE" id="PS50948">
    <property type="entry name" value="PAN"/>
    <property type="match status" value="1"/>
</dbReference>
<dbReference type="InterPro" id="IPR001245">
    <property type="entry name" value="Ser-Thr/Tyr_kinase_cat_dom"/>
</dbReference>
<reference evidence="18" key="1">
    <citation type="journal article" date="2018" name="Nat. Plants">
        <title>Whole-genome landscape of Medicago truncatula symbiotic genes.</title>
        <authorList>
            <person name="Pecrix Y."/>
            <person name="Gamas P."/>
            <person name="Carrere S."/>
        </authorList>
    </citation>
    <scope>NUCLEOTIDE SEQUENCE</scope>
    <source>
        <tissue evidence="18">Leaves</tissue>
    </source>
</reference>
<comment type="caution">
    <text evidence="18">The sequence shown here is derived from an EMBL/GenBank/DDBJ whole genome shotgun (WGS) entry which is preliminary data.</text>
</comment>
<keyword evidence="10" id="KW-0325">Glycoprotein</keyword>
<dbReference type="InterPro" id="IPR000719">
    <property type="entry name" value="Prot_kinase_dom"/>
</dbReference>
<evidence type="ECO:0000256" key="7">
    <source>
        <dbReference type="ARBA" id="ARBA00022777"/>
    </source>
</evidence>
<protein>
    <recommendedName>
        <fullName evidence="13">Receptor-like serine/threonine-protein kinase</fullName>
        <ecNumber evidence="13">2.7.11.1</ecNumber>
    </recommendedName>
</protein>
<dbReference type="SUPFAM" id="SSF56112">
    <property type="entry name" value="Protein kinase-like (PK-like)"/>
    <property type="match status" value="1"/>
</dbReference>
<dbReference type="OrthoDB" id="4062651at2759"/>
<keyword evidence="14" id="KW-0812">Transmembrane</keyword>
<keyword evidence="3 13" id="KW-0723">Serine/threonine-protein kinase</keyword>
<dbReference type="PANTHER" id="PTHR27002">
    <property type="entry name" value="RECEPTOR-LIKE SERINE/THREONINE-PROTEIN KINASE SD1-8"/>
    <property type="match status" value="1"/>
</dbReference>
<dbReference type="Pfam" id="PF08276">
    <property type="entry name" value="PAN_2"/>
    <property type="match status" value="1"/>
</dbReference>
<keyword evidence="6 13" id="KW-0547">Nucleotide-binding</keyword>
<evidence type="ECO:0000256" key="13">
    <source>
        <dbReference type="PIRNR" id="PIRNR000641"/>
    </source>
</evidence>
<dbReference type="Gene3D" id="1.10.510.10">
    <property type="entry name" value="Transferase(Phosphotransferase) domain 1"/>
    <property type="match status" value="1"/>
</dbReference>
<comment type="catalytic activity">
    <reaction evidence="11 13">
        <text>L-threonyl-[protein] + ATP = O-phospho-L-threonyl-[protein] + ADP + H(+)</text>
        <dbReference type="Rhea" id="RHEA:46608"/>
        <dbReference type="Rhea" id="RHEA-COMP:11060"/>
        <dbReference type="Rhea" id="RHEA-COMP:11605"/>
        <dbReference type="ChEBI" id="CHEBI:15378"/>
        <dbReference type="ChEBI" id="CHEBI:30013"/>
        <dbReference type="ChEBI" id="CHEBI:30616"/>
        <dbReference type="ChEBI" id="CHEBI:61977"/>
        <dbReference type="ChEBI" id="CHEBI:456216"/>
        <dbReference type="EC" id="2.7.11.1"/>
    </reaction>
</comment>
<sequence length="808" mass="91538">MVYTEKGKPQVLLFFTYLSLWCITISTYVKAENTDSMKLGDILNASATSKLCSKQGRYCMHFNQKPDPENLTYLSIFGKGKDDWLVWISNRNQPVDINSATLSLNYSGVLKIESKIGKPIILYASPPPFNNSSYIVATLLDTGNFVLKDIQKNLVLWQSFDHPTDSLLPGMKLGVNHKTGENWSLVSSISDTILSPGPFRLEWEATRKELVIKRREKVYWTSGKLMKNNRFMHITGKDFVIKVVSDEYFTYTTLNKNGLTKWTLLQTGQLINREGGESGDIARADMCYGYNTNGGCQKWGEAGIPTCRNPGDKFDNKPVYGNDNIVNNIENASYGISDCQEMCWSNCSCFGFKYLYENGTGCVFLESTEGLNVASSGDDYFYILIKNADHKVFDKWIWICAGMGTLLLIIGLSILLRALMKRKQVLREEERIRMQIEIQDLEASRRYCNGDDLEGDLSNGDDLKVFSYSSIIVATSGFSSENKLGQGGFGPVFKGILPSGQEVAVKKLSKTSGQGMTEFRNELTLICKLQHTNLVQLIGHCIHEQERILIYEYMPNKSLDFFLFDSTRRKLLNWNKRFNIMDGIAQGLLYLHKYSRHKIIHRDLKASNILLDDNMNPKISDFGVARMFTKQETEANTNRIVGTYGYMSPEYAMEGVFSTKSDVYSFGVLLLEIISGEKCNSMYCEDRPLNLVGHAWELWKEGVVLQLVDPLLNDTFSEDEVLRCVHAGLLCVEENADDRPTISNVIAMLTNKIKVDVLPKKPAYYGRTRVFDEETYGEEVGVDSTHENSDSHVQSLLKCRDEIIKFTE</sequence>
<dbReference type="GO" id="GO:0106310">
    <property type="term" value="F:protein serine kinase activity"/>
    <property type="evidence" value="ECO:0007669"/>
    <property type="project" value="RHEA"/>
</dbReference>
<evidence type="ECO:0000256" key="10">
    <source>
        <dbReference type="ARBA" id="ARBA00023180"/>
    </source>
</evidence>
<dbReference type="SUPFAM" id="SSF51110">
    <property type="entry name" value="alpha-D-mannose-specific plant lectins"/>
    <property type="match status" value="1"/>
</dbReference>
<dbReference type="PROSITE" id="PS00108">
    <property type="entry name" value="PROTEIN_KINASE_ST"/>
    <property type="match status" value="1"/>
</dbReference>
<dbReference type="SMART" id="SM00108">
    <property type="entry name" value="B_lectin"/>
    <property type="match status" value="1"/>
</dbReference>
<dbReference type="FunFam" id="3.30.200.20:FF:000951">
    <property type="entry name" value="Uncharacterized protein"/>
    <property type="match status" value="1"/>
</dbReference>
<name>A0A396GMB1_MEDTR</name>
<evidence type="ECO:0000259" key="15">
    <source>
        <dbReference type="PROSITE" id="PS50011"/>
    </source>
</evidence>
<gene>
    <name evidence="18" type="ORF">MtrunA17_Chr8g0357711</name>
</gene>
<keyword evidence="14" id="KW-1133">Transmembrane helix</keyword>
<evidence type="ECO:0000256" key="14">
    <source>
        <dbReference type="SAM" id="Phobius"/>
    </source>
</evidence>
<evidence type="ECO:0000256" key="2">
    <source>
        <dbReference type="ARBA" id="ARBA00022475"/>
    </source>
</evidence>
<organism evidence="18">
    <name type="scientific">Medicago truncatula</name>
    <name type="common">Barrel medic</name>
    <name type="synonym">Medicago tribuloides</name>
    <dbReference type="NCBI Taxonomy" id="3880"/>
    <lineage>
        <taxon>Eukaryota</taxon>
        <taxon>Viridiplantae</taxon>
        <taxon>Streptophyta</taxon>
        <taxon>Embryophyta</taxon>
        <taxon>Tracheophyta</taxon>
        <taxon>Spermatophyta</taxon>
        <taxon>Magnoliopsida</taxon>
        <taxon>eudicotyledons</taxon>
        <taxon>Gunneridae</taxon>
        <taxon>Pentapetalae</taxon>
        <taxon>rosids</taxon>
        <taxon>fabids</taxon>
        <taxon>Fabales</taxon>
        <taxon>Fabaceae</taxon>
        <taxon>Papilionoideae</taxon>
        <taxon>50 kb inversion clade</taxon>
        <taxon>NPAAA clade</taxon>
        <taxon>Hologalegina</taxon>
        <taxon>IRL clade</taxon>
        <taxon>Trifolieae</taxon>
        <taxon>Medicago</taxon>
    </lineage>
</organism>
<feature type="domain" description="Apple" evidence="17">
    <location>
        <begin position="307"/>
        <end position="388"/>
    </location>
</feature>
<dbReference type="PIRSF" id="PIRSF000641">
    <property type="entry name" value="SRK"/>
    <property type="match status" value="1"/>
</dbReference>
<comment type="similarity">
    <text evidence="13">Belongs to the protein kinase superfamily. Ser/Thr protein kinase family.</text>
</comment>
<evidence type="ECO:0000256" key="12">
    <source>
        <dbReference type="ARBA" id="ARBA00048679"/>
    </source>
</evidence>
<dbReference type="GO" id="GO:0005524">
    <property type="term" value="F:ATP binding"/>
    <property type="evidence" value="ECO:0007669"/>
    <property type="project" value="UniProtKB-KW"/>
</dbReference>
<keyword evidence="4 13" id="KW-0808">Transferase</keyword>
<keyword evidence="5" id="KW-0732">Signal</keyword>
<dbReference type="Pfam" id="PF07714">
    <property type="entry name" value="PK_Tyr_Ser-Thr"/>
    <property type="match status" value="1"/>
</dbReference>
<evidence type="ECO:0000313" key="18">
    <source>
        <dbReference type="EMBL" id="RHN40704.1"/>
    </source>
</evidence>
<feature type="domain" description="Bulb-type lectin" evidence="16">
    <location>
        <begin position="34"/>
        <end position="160"/>
    </location>
</feature>
<keyword evidence="7 13" id="KW-0418">Kinase</keyword>
<dbReference type="EMBL" id="PSQE01000008">
    <property type="protein sequence ID" value="RHN40704.1"/>
    <property type="molecule type" value="Genomic_DNA"/>
</dbReference>
<dbReference type="InterPro" id="IPR036426">
    <property type="entry name" value="Bulb-type_lectin_dom_sf"/>
</dbReference>
<evidence type="ECO:0000259" key="16">
    <source>
        <dbReference type="PROSITE" id="PS50927"/>
    </source>
</evidence>
<evidence type="ECO:0000256" key="3">
    <source>
        <dbReference type="ARBA" id="ARBA00022527"/>
    </source>
</evidence>
<feature type="transmembrane region" description="Helical" evidence="14">
    <location>
        <begin position="396"/>
        <end position="419"/>
    </location>
</feature>
<evidence type="ECO:0000256" key="11">
    <source>
        <dbReference type="ARBA" id="ARBA00047899"/>
    </source>
</evidence>
<keyword evidence="2" id="KW-1003">Cell membrane</keyword>
<evidence type="ECO:0000259" key="17">
    <source>
        <dbReference type="PROSITE" id="PS50948"/>
    </source>
</evidence>
<comment type="subcellular location">
    <subcellularLocation>
        <location evidence="1">Cell membrane</location>
        <topology evidence="1">Single-pass type I membrane protein</topology>
    </subcellularLocation>
</comment>
<feature type="domain" description="Protein kinase" evidence="15">
    <location>
        <begin position="478"/>
        <end position="753"/>
    </location>
</feature>
<keyword evidence="9" id="KW-1015">Disulfide bond</keyword>
<keyword evidence="8 13" id="KW-0067">ATP-binding</keyword>
<keyword evidence="14" id="KW-0472">Membrane</keyword>
<dbReference type="PROSITE" id="PS50927">
    <property type="entry name" value="BULB_LECTIN"/>
    <property type="match status" value="1"/>
</dbReference>
<dbReference type="InterPro" id="IPR008271">
    <property type="entry name" value="Ser/Thr_kinase_AS"/>
</dbReference>
<dbReference type="PROSITE" id="PS50011">
    <property type="entry name" value="PROTEIN_KINASE_DOM"/>
    <property type="match status" value="1"/>
</dbReference>
<dbReference type="Gramene" id="rna46898">
    <property type="protein sequence ID" value="RHN40704.1"/>
    <property type="gene ID" value="gene46898"/>
</dbReference>
<evidence type="ECO:0000256" key="9">
    <source>
        <dbReference type="ARBA" id="ARBA00023157"/>
    </source>
</evidence>
<dbReference type="EC" id="2.7.11.1" evidence="13"/>
<evidence type="ECO:0000256" key="1">
    <source>
        <dbReference type="ARBA" id="ARBA00004251"/>
    </source>
</evidence>
<dbReference type="SMART" id="SM00220">
    <property type="entry name" value="S_TKc"/>
    <property type="match status" value="1"/>
</dbReference>
<dbReference type="InterPro" id="IPR024171">
    <property type="entry name" value="SRK-like_kinase"/>
</dbReference>
<evidence type="ECO:0000256" key="4">
    <source>
        <dbReference type="ARBA" id="ARBA00022679"/>
    </source>
</evidence>
<dbReference type="Gene3D" id="3.30.200.20">
    <property type="entry name" value="Phosphorylase Kinase, domain 1"/>
    <property type="match status" value="1"/>
</dbReference>
<dbReference type="GO" id="GO:0005886">
    <property type="term" value="C:plasma membrane"/>
    <property type="evidence" value="ECO:0007669"/>
    <property type="project" value="UniProtKB-SubCell"/>
</dbReference>
<evidence type="ECO:0000256" key="6">
    <source>
        <dbReference type="ARBA" id="ARBA00022741"/>
    </source>
</evidence>
<evidence type="ECO:0000256" key="5">
    <source>
        <dbReference type="ARBA" id="ARBA00022729"/>
    </source>
</evidence>
<accession>A0A396GMB1</accession>
<proteinExistence type="inferred from homology"/>
<dbReference type="GO" id="GO:0004674">
    <property type="term" value="F:protein serine/threonine kinase activity"/>
    <property type="evidence" value="ECO:0007669"/>
    <property type="project" value="UniProtKB-KW"/>
</dbReference>